<evidence type="ECO:0000313" key="2">
    <source>
        <dbReference type="EMBL" id="AKU97848.1"/>
    </source>
</evidence>
<dbReference type="NCBIfam" id="NF041162">
    <property type="entry name" value="encap_f2a"/>
    <property type="match status" value="1"/>
</dbReference>
<dbReference type="AlphaFoldDB" id="A0A0K1PWE9"/>
<feature type="domain" description="Type 2A encapsulin shell protein SrpI-like" evidence="1">
    <location>
        <begin position="72"/>
        <end position="317"/>
    </location>
</feature>
<sequence>MEQVRYDDCPVLTAGIRIETRSSQMTAQSIGPRAARQLANTTKTPPQWRGATPRWLVQMMPWAPVEAGVYRVNQALDDKFDVKCSPSESEDLPIAFDDYEPNPREYTLASCTTTIAVHTRISDLYRSPMDQVKEQLTLAIEKIKERQESEMLYNKDYGLLNNVDPEMRIKTRKGPPTPDDLDELIATVWKEPAFFVAHPRAIAAFGRECTRRGVPPPTVSMFGAPFLTWRGLPLIPSDKFRIKDNKTEILLMRVGERKRGVVGLFQPGLPGEVNPSLSVRLMGINQAGAAKYLISLYCSVAVLTHDALGCLEGVTIDHYHEYT</sequence>
<keyword evidence="3" id="KW-1185">Reference proteome</keyword>
<protein>
    <submittedName>
        <fullName evidence="2">Major membrane protein I</fullName>
    </submittedName>
</protein>
<organism evidence="2 3">
    <name type="scientific">Labilithrix luteola</name>
    <dbReference type="NCBI Taxonomy" id="1391654"/>
    <lineage>
        <taxon>Bacteria</taxon>
        <taxon>Pseudomonadati</taxon>
        <taxon>Myxococcota</taxon>
        <taxon>Polyangia</taxon>
        <taxon>Polyangiales</taxon>
        <taxon>Labilitrichaceae</taxon>
        <taxon>Labilithrix</taxon>
    </lineage>
</organism>
<proteinExistence type="predicted"/>
<dbReference type="PATRIC" id="fig|1391654.3.peg.4576"/>
<dbReference type="InterPro" id="IPR045641">
    <property type="entry name" value="SrpI-like"/>
</dbReference>
<dbReference type="InterPro" id="IPR049822">
    <property type="entry name" value="Encap_f2a"/>
</dbReference>
<reference evidence="2 3" key="1">
    <citation type="submission" date="2015-08" db="EMBL/GenBank/DDBJ databases">
        <authorList>
            <person name="Babu N.S."/>
            <person name="Beckwith C.J."/>
            <person name="Beseler K.G."/>
            <person name="Brison A."/>
            <person name="Carone J.V."/>
            <person name="Caskin T.P."/>
            <person name="Diamond M."/>
            <person name="Durham M.E."/>
            <person name="Foxe J.M."/>
            <person name="Go M."/>
            <person name="Henderson B.A."/>
            <person name="Jones I.B."/>
            <person name="McGettigan J.A."/>
            <person name="Micheletti S.J."/>
            <person name="Nasrallah M.E."/>
            <person name="Ortiz D."/>
            <person name="Piller C.R."/>
            <person name="Privatt S.R."/>
            <person name="Schneider S.L."/>
            <person name="Sharp S."/>
            <person name="Smith T.C."/>
            <person name="Stanton J.D."/>
            <person name="Ullery H.E."/>
            <person name="Wilson R.J."/>
            <person name="Serrano M.G."/>
            <person name="Buck G."/>
            <person name="Lee V."/>
            <person name="Wang Y."/>
            <person name="Carvalho R."/>
            <person name="Voegtly L."/>
            <person name="Shi R."/>
            <person name="Duckworth R."/>
            <person name="Johnson A."/>
            <person name="Loviza R."/>
            <person name="Walstead R."/>
            <person name="Shah Z."/>
            <person name="Kiflezghi M."/>
            <person name="Wade K."/>
            <person name="Ball S.L."/>
            <person name="Bradley K.W."/>
            <person name="Asai D.J."/>
            <person name="Bowman C.A."/>
            <person name="Russell D.A."/>
            <person name="Pope W.H."/>
            <person name="Jacobs-Sera D."/>
            <person name="Hendrix R.W."/>
            <person name="Hatfull G.F."/>
        </authorList>
    </citation>
    <scope>NUCLEOTIDE SEQUENCE [LARGE SCALE GENOMIC DNA]</scope>
    <source>
        <strain evidence="2 3">DSM 27648</strain>
    </source>
</reference>
<dbReference type="Pfam" id="PF19307">
    <property type="entry name" value="SrpI-like"/>
    <property type="match status" value="1"/>
</dbReference>
<gene>
    <name evidence="2" type="ORF">AKJ09_04512</name>
</gene>
<evidence type="ECO:0000259" key="1">
    <source>
        <dbReference type="Pfam" id="PF19307"/>
    </source>
</evidence>
<dbReference type="Proteomes" id="UP000064967">
    <property type="component" value="Chromosome"/>
</dbReference>
<dbReference type="EMBL" id="CP012333">
    <property type="protein sequence ID" value="AKU97848.1"/>
    <property type="molecule type" value="Genomic_DNA"/>
</dbReference>
<dbReference type="KEGG" id="llu:AKJ09_04512"/>
<name>A0A0K1PWE9_9BACT</name>
<accession>A0A0K1PWE9</accession>
<evidence type="ECO:0000313" key="3">
    <source>
        <dbReference type="Proteomes" id="UP000064967"/>
    </source>
</evidence>
<dbReference type="STRING" id="1391654.AKJ09_04512"/>